<reference evidence="1" key="1">
    <citation type="submission" date="2022-04" db="EMBL/GenBank/DDBJ databases">
        <title>Jade perch genome.</title>
        <authorList>
            <person name="Chao B."/>
        </authorList>
    </citation>
    <scope>NUCLEOTIDE SEQUENCE</scope>
    <source>
        <strain evidence="1">CB-2022</strain>
    </source>
</reference>
<keyword evidence="2" id="KW-1185">Reference proteome</keyword>
<proteinExistence type="predicted"/>
<dbReference type="Proteomes" id="UP000831701">
    <property type="component" value="Chromosome 3"/>
</dbReference>
<name>A0ACB8X4H5_9TELE</name>
<accession>A0ACB8X4H5</accession>
<evidence type="ECO:0000313" key="2">
    <source>
        <dbReference type="Proteomes" id="UP000831701"/>
    </source>
</evidence>
<gene>
    <name evidence="1" type="ORF">L3Q82_021433</name>
</gene>
<dbReference type="EMBL" id="CM041533">
    <property type="protein sequence ID" value="KAI3374894.1"/>
    <property type="molecule type" value="Genomic_DNA"/>
</dbReference>
<evidence type="ECO:0000313" key="1">
    <source>
        <dbReference type="EMBL" id="KAI3374894.1"/>
    </source>
</evidence>
<protein>
    <submittedName>
        <fullName evidence="1">Uncharacterized protein</fullName>
    </submittedName>
</protein>
<organism evidence="1 2">
    <name type="scientific">Scortum barcoo</name>
    <name type="common">barcoo grunter</name>
    <dbReference type="NCBI Taxonomy" id="214431"/>
    <lineage>
        <taxon>Eukaryota</taxon>
        <taxon>Metazoa</taxon>
        <taxon>Chordata</taxon>
        <taxon>Craniata</taxon>
        <taxon>Vertebrata</taxon>
        <taxon>Euteleostomi</taxon>
        <taxon>Actinopterygii</taxon>
        <taxon>Neopterygii</taxon>
        <taxon>Teleostei</taxon>
        <taxon>Neoteleostei</taxon>
        <taxon>Acanthomorphata</taxon>
        <taxon>Eupercaria</taxon>
        <taxon>Centrarchiformes</taxon>
        <taxon>Terapontoidei</taxon>
        <taxon>Terapontidae</taxon>
        <taxon>Scortum</taxon>
    </lineage>
</organism>
<sequence length="550" mass="60071">MLSCRRRASLPAPGRHSGRIPEWHTDTRTDMRTVLQQAASAGPPHAVCWEEAATGAGGAQPPELSAMSRAAEAVGWRVSEAPPGAAARPGFCSLYKAPRCPDTPRVFTGRLLSSPRRANSSISTRANTERKKNKTGSTRGARKPYNEVIDLSSGDLHRAGLKPLSFVRQVLAACLYPQLLTSEKMPEDVRQRVQRLLGCIEGGVGSYTATAGVSEIVHRVSEFITRRDRGVSSYPENIYISPGSQWSLGNVLNILVNSQASPRTGVLTPVPCHSTTTLSLMSLGAVIIPYYLNEEQGWELQVKELHRALESAKGVCNPVALYVINPGNPSGYVQSRKSIQEVIRFVSEKRLFLLADEVYQDCVYGENVEFVSYKRVLAEMGPPLSDTVELASFHSASKGFMGECGLRGGYVELVNLDPAVMKYVHTLFSTDACAPVLGQIALDLMMHPPQPGDPSYHLYNVETQNIRTAVIHNAKRASEVVNSLPGFCCQPVEGGAFAFPRLHLPPKAIQKAKEVGIEPDAFYCLRLLKDAGVLVRPGCEYRQKEGTHHI</sequence>
<feature type="non-terminal residue" evidence="1">
    <location>
        <position position="550"/>
    </location>
</feature>
<comment type="caution">
    <text evidence="1">The sequence shown here is derived from an EMBL/GenBank/DDBJ whole genome shotgun (WGS) entry which is preliminary data.</text>
</comment>